<gene>
    <name evidence="1" type="ORF">B8W66_05355</name>
</gene>
<comment type="caution">
    <text evidence="1">The sequence shown here is derived from an EMBL/GenBank/DDBJ whole genome shotgun (WGS) entry which is preliminary data.</text>
</comment>
<reference evidence="1 2" key="1">
    <citation type="submission" date="2017-04" db="EMBL/GenBank/DDBJ databases">
        <title>The new phylogeny of genus Mycobacterium.</title>
        <authorList>
            <person name="Tortoli E."/>
            <person name="Trovato A."/>
            <person name="Cirillo D.M."/>
        </authorList>
    </citation>
    <scope>NUCLEOTIDE SEQUENCE [LARGE SCALE GENOMIC DNA]</scope>
    <source>
        <strain evidence="1 2">TBL 1200985</strain>
    </source>
</reference>
<dbReference type="EMBL" id="NCXP01000004">
    <property type="protein sequence ID" value="OSC41969.1"/>
    <property type="molecule type" value="Genomic_DNA"/>
</dbReference>
<sequence length="75" mass="7026">MDGDLTKPDGPRLVVGVGWGGPGVGLVLGSRGGAGGRASGVVVAALGGDAVGAVLGAGAAAPGHHGGRIRPHRSR</sequence>
<evidence type="ECO:0000313" key="1">
    <source>
        <dbReference type="EMBL" id="OSC41969.1"/>
    </source>
</evidence>
<accession>A0A1X2LZ35</accession>
<proteinExistence type="predicted"/>
<evidence type="ECO:0000313" key="2">
    <source>
        <dbReference type="Proteomes" id="UP000193247"/>
    </source>
</evidence>
<dbReference type="RefSeq" id="WP_085324005.1">
    <property type="nucleotide sequence ID" value="NZ_NCXP01000004.1"/>
</dbReference>
<keyword evidence="2" id="KW-1185">Reference proteome</keyword>
<name>A0A1X2LZ35_9MYCO</name>
<dbReference type="STRING" id="1430326.B8W66_05355"/>
<organism evidence="1 2">
    <name type="scientific">Mycobacterium decipiens</name>
    <dbReference type="NCBI Taxonomy" id="1430326"/>
    <lineage>
        <taxon>Bacteria</taxon>
        <taxon>Bacillati</taxon>
        <taxon>Actinomycetota</taxon>
        <taxon>Actinomycetes</taxon>
        <taxon>Mycobacteriales</taxon>
        <taxon>Mycobacteriaceae</taxon>
        <taxon>Mycobacterium</taxon>
    </lineage>
</organism>
<protein>
    <submittedName>
        <fullName evidence="1">Uncharacterized protein</fullName>
    </submittedName>
</protein>
<dbReference type="Proteomes" id="UP000193247">
    <property type="component" value="Unassembled WGS sequence"/>
</dbReference>
<dbReference type="AlphaFoldDB" id="A0A1X2LZ35"/>